<dbReference type="OrthoDB" id="3820364at2"/>
<keyword evidence="1" id="KW-0812">Transmembrane</keyword>
<keyword evidence="1" id="KW-1133">Transmembrane helix</keyword>
<feature type="transmembrane region" description="Helical" evidence="1">
    <location>
        <begin position="49"/>
        <end position="71"/>
    </location>
</feature>
<sequence length="82" mass="8602">MKVLLRVVGYLAGAAILAYVAFLAGVEYYDRTKCAGADNTDCLGALGGFFWGVGVVALCVVAAVVIEIVLWRRRSSTGSAES</sequence>
<dbReference type="RefSeq" id="WP_132167575.1">
    <property type="nucleotide sequence ID" value="NZ_SMKX01000030.1"/>
</dbReference>
<protein>
    <submittedName>
        <fullName evidence="2">Uncharacterized protein</fullName>
    </submittedName>
</protein>
<accession>A0A4R4ZMT4</accession>
<feature type="transmembrane region" description="Helical" evidence="1">
    <location>
        <begin position="7"/>
        <end position="29"/>
    </location>
</feature>
<dbReference type="AlphaFoldDB" id="A0A4R4ZMT4"/>
<proteinExistence type="predicted"/>
<evidence type="ECO:0000256" key="1">
    <source>
        <dbReference type="SAM" id="Phobius"/>
    </source>
</evidence>
<keyword evidence="3" id="KW-1185">Reference proteome</keyword>
<comment type="caution">
    <text evidence="2">The sequence shown here is derived from an EMBL/GenBank/DDBJ whole genome shotgun (WGS) entry which is preliminary data.</text>
</comment>
<dbReference type="EMBL" id="SMKX01000030">
    <property type="protein sequence ID" value="TDD59905.1"/>
    <property type="molecule type" value="Genomic_DNA"/>
</dbReference>
<name>A0A4R4ZMT4_9ACTN</name>
<dbReference type="Proteomes" id="UP000295124">
    <property type="component" value="Unassembled WGS sequence"/>
</dbReference>
<evidence type="ECO:0000313" key="3">
    <source>
        <dbReference type="Proteomes" id="UP000295124"/>
    </source>
</evidence>
<reference evidence="2 3" key="1">
    <citation type="submission" date="2019-03" db="EMBL/GenBank/DDBJ databases">
        <title>Draft genome sequences of novel Actinobacteria.</title>
        <authorList>
            <person name="Sahin N."/>
            <person name="Ay H."/>
            <person name="Saygin H."/>
        </authorList>
    </citation>
    <scope>NUCLEOTIDE SEQUENCE [LARGE SCALE GENOMIC DNA]</scope>
    <source>
        <strain evidence="2 3">JCM 13523</strain>
    </source>
</reference>
<evidence type="ECO:0000313" key="2">
    <source>
        <dbReference type="EMBL" id="TDD59905.1"/>
    </source>
</evidence>
<gene>
    <name evidence="2" type="ORF">E1263_13320</name>
</gene>
<keyword evidence="1" id="KW-0472">Membrane</keyword>
<organism evidence="2 3">
    <name type="scientific">Kribbella antibiotica</name>
    <dbReference type="NCBI Taxonomy" id="190195"/>
    <lineage>
        <taxon>Bacteria</taxon>
        <taxon>Bacillati</taxon>
        <taxon>Actinomycetota</taxon>
        <taxon>Actinomycetes</taxon>
        <taxon>Propionibacteriales</taxon>
        <taxon>Kribbellaceae</taxon>
        <taxon>Kribbella</taxon>
    </lineage>
</organism>